<keyword evidence="1" id="KW-0472">Membrane</keyword>
<dbReference type="GO" id="GO:0008233">
    <property type="term" value="F:peptidase activity"/>
    <property type="evidence" value="ECO:0007669"/>
    <property type="project" value="UniProtKB-KW"/>
</dbReference>
<dbReference type="CDD" id="cd05483">
    <property type="entry name" value="retropepsin_like_bacteria"/>
    <property type="match status" value="1"/>
</dbReference>
<proteinExistence type="predicted"/>
<dbReference type="SUPFAM" id="SSF50630">
    <property type="entry name" value="Acid proteases"/>
    <property type="match status" value="1"/>
</dbReference>
<organism evidence="2 3">
    <name type="scientific">Candidatus Seongchinamella marina</name>
    <dbReference type="NCBI Taxonomy" id="2518990"/>
    <lineage>
        <taxon>Bacteria</taxon>
        <taxon>Pseudomonadati</taxon>
        <taxon>Pseudomonadota</taxon>
        <taxon>Gammaproteobacteria</taxon>
        <taxon>Cellvibrionales</taxon>
        <taxon>Halieaceae</taxon>
        <taxon>Seongchinamella</taxon>
    </lineage>
</organism>
<reference evidence="2" key="1">
    <citation type="submission" date="2019-02" db="EMBL/GenBank/DDBJ databases">
        <authorList>
            <person name="Li S.-H."/>
        </authorList>
    </citation>
    <scope>NUCLEOTIDE SEQUENCE</scope>
    <source>
        <strain evidence="2">IMCC8485</strain>
    </source>
</reference>
<keyword evidence="2" id="KW-0645">Protease</keyword>
<comment type="caution">
    <text evidence="2">The sequence shown here is derived from an EMBL/GenBank/DDBJ whole genome shotgun (WGS) entry which is preliminary data.</text>
</comment>
<dbReference type="Pfam" id="PF13975">
    <property type="entry name" value="gag-asp_proteas"/>
    <property type="match status" value="1"/>
</dbReference>
<dbReference type="EC" id="3.4.23.-" evidence="2"/>
<dbReference type="InterPro" id="IPR034122">
    <property type="entry name" value="Retropepsin-like_bacterial"/>
</dbReference>
<gene>
    <name evidence="2" type="ORF">EYC87_04415</name>
</gene>
<evidence type="ECO:0000313" key="3">
    <source>
        <dbReference type="Proteomes" id="UP001143307"/>
    </source>
</evidence>
<sequence length="176" mass="19485">MNSQDSIKEQKRMGLGMMILAWMVFLGLGILFFGDVLEKQFNPNQRLDTQYSKAGMREVVLQRNKFGHYVTSGTINGQPVTFMLDTGATGVAIPEAIARKLDIPRGRPYRTQTANGISTSYAASLDSVAVGEIELRDVQAGIAPGLAMNQILLGMTFLKHIEFTQRGDTLILRQYL</sequence>
<evidence type="ECO:0000313" key="2">
    <source>
        <dbReference type="EMBL" id="MCX2972828.1"/>
    </source>
</evidence>
<dbReference type="InterPro" id="IPR021109">
    <property type="entry name" value="Peptidase_aspartic_dom_sf"/>
</dbReference>
<dbReference type="RefSeq" id="WP_279251791.1">
    <property type="nucleotide sequence ID" value="NZ_SHNP01000001.1"/>
</dbReference>
<keyword evidence="1" id="KW-1133">Transmembrane helix</keyword>
<dbReference type="Proteomes" id="UP001143307">
    <property type="component" value="Unassembled WGS sequence"/>
</dbReference>
<keyword evidence="3" id="KW-1185">Reference proteome</keyword>
<keyword evidence="1" id="KW-0812">Transmembrane</keyword>
<feature type="transmembrane region" description="Helical" evidence="1">
    <location>
        <begin position="12"/>
        <end position="34"/>
    </location>
</feature>
<name>A0ABT3SS70_9GAMM</name>
<protein>
    <submittedName>
        <fullName evidence="2">TIGR02281 family clan AA aspartic protease</fullName>
        <ecNumber evidence="2">3.4.23.-</ecNumber>
    </submittedName>
</protein>
<dbReference type="Gene3D" id="2.40.70.10">
    <property type="entry name" value="Acid Proteases"/>
    <property type="match status" value="1"/>
</dbReference>
<dbReference type="EMBL" id="SHNP01000001">
    <property type="protein sequence ID" value="MCX2972828.1"/>
    <property type="molecule type" value="Genomic_DNA"/>
</dbReference>
<accession>A0ABT3SS70</accession>
<dbReference type="GO" id="GO:0006508">
    <property type="term" value="P:proteolysis"/>
    <property type="evidence" value="ECO:0007669"/>
    <property type="project" value="UniProtKB-KW"/>
</dbReference>
<dbReference type="InterPro" id="IPR011969">
    <property type="entry name" value="Clan_AA_Asp_peptidase_C"/>
</dbReference>
<keyword evidence="2" id="KW-0378">Hydrolase</keyword>
<dbReference type="NCBIfam" id="TIGR02281">
    <property type="entry name" value="clan_AA_DTGA"/>
    <property type="match status" value="1"/>
</dbReference>
<evidence type="ECO:0000256" key="1">
    <source>
        <dbReference type="SAM" id="Phobius"/>
    </source>
</evidence>